<evidence type="ECO:0000313" key="7">
    <source>
        <dbReference type="RefSeq" id="XP_065674959.1"/>
    </source>
</evidence>
<gene>
    <name evidence="2 3 4 5 6 7" type="primary">LOC136091388</name>
</gene>
<evidence type="ECO:0000313" key="6">
    <source>
        <dbReference type="RefSeq" id="XP_065674958.1"/>
    </source>
</evidence>
<keyword evidence="1" id="KW-1185">Reference proteome</keyword>
<dbReference type="InterPro" id="IPR012337">
    <property type="entry name" value="RNaseH-like_sf"/>
</dbReference>
<reference evidence="2 3" key="1">
    <citation type="submission" date="2025-05" db="UniProtKB">
        <authorList>
            <consortium name="RefSeq"/>
        </authorList>
    </citation>
    <scope>IDENTIFICATION</scope>
</reference>
<evidence type="ECO:0000313" key="5">
    <source>
        <dbReference type="RefSeq" id="XP_065674957.1"/>
    </source>
</evidence>
<evidence type="ECO:0000313" key="3">
    <source>
        <dbReference type="RefSeq" id="XP_065674955.1"/>
    </source>
</evidence>
<evidence type="ECO:0000313" key="4">
    <source>
        <dbReference type="RefSeq" id="XP_065674956.1"/>
    </source>
</evidence>
<dbReference type="GeneID" id="136091388"/>
<name>A0ABM4DK96_HYDVU</name>
<dbReference type="RefSeq" id="XP_065674954.1">
    <property type="nucleotide sequence ID" value="XM_065818882.1"/>
</dbReference>
<dbReference type="RefSeq" id="XP_065674959.1">
    <property type="nucleotide sequence ID" value="XM_065818887.1"/>
</dbReference>
<dbReference type="RefSeq" id="XP_065674955.1">
    <property type="nucleotide sequence ID" value="XM_065818883.1"/>
</dbReference>
<dbReference type="Proteomes" id="UP001652625">
    <property type="component" value="Chromosome 15"/>
</dbReference>
<dbReference type="Gene3D" id="3.30.420.10">
    <property type="entry name" value="Ribonuclease H-like superfamily/Ribonuclease H"/>
    <property type="match status" value="1"/>
</dbReference>
<organism evidence="1 4">
    <name type="scientific">Hydra vulgaris</name>
    <name type="common">Hydra</name>
    <name type="synonym">Hydra attenuata</name>
    <dbReference type="NCBI Taxonomy" id="6087"/>
    <lineage>
        <taxon>Eukaryota</taxon>
        <taxon>Metazoa</taxon>
        <taxon>Cnidaria</taxon>
        <taxon>Hydrozoa</taxon>
        <taxon>Hydroidolina</taxon>
        <taxon>Anthoathecata</taxon>
        <taxon>Aplanulata</taxon>
        <taxon>Hydridae</taxon>
        <taxon>Hydra</taxon>
    </lineage>
</organism>
<proteinExistence type="predicted"/>
<dbReference type="RefSeq" id="XP_065674958.1">
    <property type="nucleotide sequence ID" value="XM_065818886.1"/>
</dbReference>
<dbReference type="RefSeq" id="XP_065674957.1">
    <property type="nucleotide sequence ID" value="XM_065818885.1"/>
</dbReference>
<evidence type="ECO:0000313" key="2">
    <source>
        <dbReference type="RefSeq" id="XP_065674954.1"/>
    </source>
</evidence>
<accession>A0ABM4DK96</accession>
<protein>
    <submittedName>
        <fullName evidence="2 3">SCAN domain-containing protein 3-like</fullName>
    </submittedName>
</protein>
<dbReference type="RefSeq" id="XP_065674956.1">
    <property type="nucleotide sequence ID" value="XM_065818884.1"/>
</dbReference>
<evidence type="ECO:0000313" key="1">
    <source>
        <dbReference type="Proteomes" id="UP001652625"/>
    </source>
</evidence>
<dbReference type="InterPro" id="IPR036397">
    <property type="entry name" value="RNaseH_sf"/>
</dbReference>
<sequence length="145" mass="16703">MKTQKINLRESSPFGNYGRVVSTKDVFSAINIAHCQNGLHLGALKTHKKIIEGYAKFARKAVEIFISFCPTCNLNKRQLKKALQPIFSTRFLQRLQIDLIAMESKPDNEFRYIGHVVDHFSKFHILFPMRNKTAVETANYLKDLC</sequence>
<dbReference type="SUPFAM" id="SSF53098">
    <property type="entry name" value="Ribonuclease H-like"/>
    <property type="match status" value="1"/>
</dbReference>